<dbReference type="GO" id="GO:0016757">
    <property type="term" value="F:glycosyltransferase activity"/>
    <property type="evidence" value="ECO:0007669"/>
    <property type="project" value="InterPro"/>
</dbReference>
<dbReference type="OrthoDB" id="1522162at2"/>
<evidence type="ECO:0000259" key="1">
    <source>
        <dbReference type="Pfam" id="PF00534"/>
    </source>
</evidence>
<protein>
    <recommendedName>
        <fullName evidence="5">Glycosyltransferase</fullName>
    </recommendedName>
</protein>
<dbReference type="Pfam" id="PF13439">
    <property type="entry name" value="Glyco_transf_4"/>
    <property type="match status" value="1"/>
</dbReference>
<reference evidence="3 4" key="1">
    <citation type="submission" date="2018-07" db="EMBL/GenBank/DDBJ databases">
        <title>Dyadobacter roseus sp. nov., isolated from rose rhizosphere soil.</title>
        <authorList>
            <person name="Chen L."/>
        </authorList>
    </citation>
    <scope>NUCLEOTIDE SEQUENCE [LARGE SCALE GENOMIC DNA]</scope>
    <source>
        <strain evidence="3 4">RS19</strain>
    </source>
</reference>
<sequence>MKKVLYIVSTLQRTGPTNVLYNLISHLDRSIYHPIILTLSPENPQHHSLKQQFIDLGIPIHTLGLSRIDGFLKGTKKIMEFVKEKSIDVIHINGFRGDWMLRSVSSSDLKVITTINSNIFDDYTMLYGKLKGYIMAILHIRSIKNKIGIACSNAVADQLNKKYNSNLKVINNGIPKEIYFTADDSVKVSIRNELKLPTNKKVFIFVGYLIYRKDPITTVKAFINSNVCEDSALIMIGDGPLMNECKEISKEYKNIYFLGNTSETLKYLQASDYYIASSLSEGLPTSVMEAMGCGLPVLLSEIAPHHELVSKMGNWKYTFPTGAIDTLSFKIDELSADNYQVLSRRNRNVIDHVINANTMAASYQYEYQ</sequence>
<evidence type="ECO:0008006" key="5">
    <source>
        <dbReference type="Google" id="ProtNLM"/>
    </source>
</evidence>
<dbReference type="Pfam" id="PF00534">
    <property type="entry name" value="Glycos_transf_1"/>
    <property type="match status" value="1"/>
</dbReference>
<dbReference type="EMBL" id="QNUL01000005">
    <property type="protein sequence ID" value="REA62499.1"/>
    <property type="molecule type" value="Genomic_DNA"/>
</dbReference>
<evidence type="ECO:0000313" key="3">
    <source>
        <dbReference type="EMBL" id="REA62499.1"/>
    </source>
</evidence>
<dbReference type="PANTHER" id="PTHR45947">
    <property type="entry name" value="SULFOQUINOVOSYL TRANSFERASE SQD2"/>
    <property type="match status" value="1"/>
</dbReference>
<proteinExistence type="predicted"/>
<evidence type="ECO:0000259" key="2">
    <source>
        <dbReference type="Pfam" id="PF13439"/>
    </source>
</evidence>
<dbReference type="RefSeq" id="WP_115830530.1">
    <property type="nucleotide sequence ID" value="NZ_QNUL01000005.1"/>
</dbReference>
<dbReference type="InterPro" id="IPR050194">
    <property type="entry name" value="Glycosyltransferase_grp1"/>
</dbReference>
<dbReference type="Proteomes" id="UP000256373">
    <property type="component" value="Unassembled WGS sequence"/>
</dbReference>
<name>A0A3D8YGQ1_9BACT</name>
<comment type="caution">
    <text evidence="3">The sequence shown here is derived from an EMBL/GenBank/DDBJ whole genome shotgun (WGS) entry which is preliminary data.</text>
</comment>
<feature type="domain" description="Glycosyltransferase subfamily 4-like N-terminal" evidence="2">
    <location>
        <begin position="15"/>
        <end position="175"/>
    </location>
</feature>
<organism evidence="3 4">
    <name type="scientific">Dyadobacter luteus</name>
    <dbReference type="NCBI Taxonomy" id="2259619"/>
    <lineage>
        <taxon>Bacteria</taxon>
        <taxon>Pseudomonadati</taxon>
        <taxon>Bacteroidota</taxon>
        <taxon>Cytophagia</taxon>
        <taxon>Cytophagales</taxon>
        <taxon>Spirosomataceae</taxon>
        <taxon>Dyadobacter</taxon>
    </lineage>
</organism>
<accession>A0A3D8YGQ1</accession>
<evidence type="ECO:0000313" key="4">
    <source>
        <dbReference type="Proteomes" id="UP000256373"/>
    </source>
</evidence>
<dbReference type="InterPro" id="IPR028098">
    <property type="entry name" value="Glyco_trans_4-like_N"/>
</dbReference>
<gene>
    <name evidence="3" type="ORF">DSL64_09630</name>
</gene>
<dbReference type="AlphaFoldDB" id="A0A3D8YGQ1"/>
<dbReference type="PANTHER" id="PTHR45947:SF15">
    <property type="entry name" value="TEICHURONIC ACID BIOSYNTHESIS GLYCOSYLTRANSFERASE TUAC-RELATED"/>
    <property type="match status" value="1"/>
</dbReference>
<dbReference type="SUPFAM" id="SSF53756">
    <property type="entry name" value="UDP-Glycosyltransferase/glycogen phosphorylase"/>
    <property type="match status" value="1"/>
</dbReference>
<dbReference type="InterPro" id="IPR001296">
    <property type="entry name" value="Glyco_trans_1"/>
</dbReference>
<keyword evidence="4" id="KW-1185">Reference proteome</keyword>
<feature type="domain" description="Glycosyl transferase family 1" evidence="1">
    <location>
        <begin position="190"/>
        <end position="338"/>
    </location>
</feature>
<dbReference type="Gene3D" id="3.40.50.2000">
    <property type="entry name" value="Glycogen Phosphorylase B"/>
    <property type="match status" value="2"/>
</dbReference>